<gene>
    <name evidence="3" type="ORF">ACFQU0_13515</name>
</gene>
<dbReference type="Pfam" id="PF03795">
    <property type="entry name" value="YCII"/>
    <property type="match status" value="1"/>
</dbReference>
<dbReference type="InterPro" id="IPR005545">
    <property type="entry name" value="YCII"/>
</dbReference>
<organism evidence="3 4">
    <name type="scientific">Hydrogenophaga defluvii</name>
    <dbReference type="NCBI Taxonomy" id="249410"/>
    <lineage>
        <taxon>Bacteria</taxon>
        <taxon>Pseudomonadati</taxon>
        <taxon>Pseudomonadota</taxon>
        <taxon>Betaproteobacteria</taxon>
        <taxon>Burkholderiales</taxon>
        <taxon>Comamonadaceae</taxon>
        <taxon>Hydrogenophaga</taxon>
    </lineage>
</organism>
<name>A0ABW2SDR1_9BURK</name>
<dbReference type="RefSeq" id="WP_382201637.1">
    <property type="nucleotide sequence ID" value="NZ_JBHTBZ010000040.1"/>
</dbReference>
<evidence type="ECO:0000259" key="2">
    <source>
        <dbReference type="Pfam" id="PF03795"/>
    </source>
</evidence>
<reference evidence="4" key="1">
    <citation type="journal article" date="2019" name="Int. J. Syst. Evol. Microbiol.">
        <title>The Global Catalogue of Microorganisms (GCM) 10K type strain sequencing project: providing services to taxonomists for standard genome sequencing and annotation.</title>
        <authorList>
            <consortium name="The Broad Institute Genomics Platform"/>
            <consortium name="The Broad Institute Genome Sequencing Center for Infectious Disease"/>
            <person name="Wu L."/>
            <person name="Ma J."/>
        </authorList>
    </citation>
    <scope>NUCLEOTIDE SEQUENCE [LARGE SCALE GENOMIC DNA]</scope>
    <source>
        <strain evidence="4">CCUG 53903</strain>
    </source>
</reference>
<dbReference type="EMBL" id="JBHTBZ010000040">
    <property type="protein sequence ID" value="MFC7461445.1"/>
    <property type="molecule type" value="Genomic_DNA"/>
</dbReference>
<dbReference type="Gene3D" id="3.30.70.1060">
    <property type="entry name" value="Dimeric alpha+beta barrel"/>
    <property type="match status" value="1"/>
</dbReference>
<dbReference type="InterPro" id="IPR011008">
    <property type="entry name" value="Dimeric_a/b-barrel"/>
</dbReference>
<proteinExistence type="inferred from homology"/>
<dbReference type="PANTHER" id="PTHR35174">
    <property type="entry name" value="BLL7171 PROTEIN-RELATED"/>
    <property type="match status" value="1"/>
</dbReference>
<feature type="domain" description="YCII-related" evidence="2">
    <location>
        <begin position="1"/>
        <end position="105"/>
    </location>
</feature>
<sequence length="145" mass="16188">MRFMIIVKSCAEFEAEVTPAAPEELMAEMAAYHEELARAGVLLDGSGLHPSRTGWRVQYGTDGSTRVVDGPFAEAKELIAGYTLIQVRSREEALEWSRRFPNPAGRGKEAVIELRQLIELDEFPPSEALDKFKQLDAQQQAKDLP</sequence>
<comment type="similarity">
    <text evidence="1">Belongs to the YciI family.</text>
</comment>
<evidence type="ECO:0000313" key="3">
    <source>
        <dbReference type="EMBL" id="MFC7461445.1"/>
    </source>
</evidence>
<dbReference type="SUPFAM" id="SSF54909">
    <property type="entry name" value="Dimeric alpha+beta barrel"/>
    <property type="match status" value="1"/>
</dbReference>
<comment type="caution">
    <text evidence="3">The sequence shown here is derived from an EMBL/GenBank/DDBJ whole genome shotgun (WGS) entry which is preliminary data.</text>
</comment>
<evidence type="ECO:0000313" key="4">
    <source>
        <dbReference type="Proteomes" id="UP001596457"/>
    </source>
</evidence>
<keyword evidence="4" id="KW-1185">Reference proteome</keyword>
<evidence type="ECO:0000256" key="1">
    <source>
        <dbReference type="ARBA" id="ARBA00007689"/>
    </source>
</evidence>
<protein>
    <submittedName>
        <fullName evidence="3">YciI family protein</fullName>
    </submittedName>
</protein>
<dbReference type="Proteomes" id="UP001596457">
    <property type="component" value="Unassembled WGS sequence"/>
</dbReference>
<accession>A0ABW2SDR1</accession>